<dbReference type="InterPro" id="IPR003156">
    <property type="entry name" value="DHHA1_dom"/>
</dbReference>
<keyword evidence="12" id="KW-0963">Cytoplasm</keyword>
<dbReference type="EMBL" id="CP019290">
    <property type="protein sequence ID" value="AXX58827.1"/>
    <property type="molecule type" value="Genomic_DNA"/>
</dbReference>
<protein>
    <recommendedName>
        <fullName evidence="12">Alanine--tRNA ligase</fullName>
        <ecNumber evidence="12">6.1.1.7</ecNumber>
    </recommendedName>
    <alternativeName>
        <fullName evidence="12">Alanyl-tRNA synthetase</fullName>
        <shortName evidence="12">AlaRS</shortName>
    </alternativeName>
</protein>
<feature type="binding site" evidence="12">
    <location>
        <position position="563"/>
    </location>
    <ligand>
        <name>Zn(2+)</name>
        <dbReference type="ChEBI" id="CHEBI:29105"/>
    </ligand>
</feature>
<dbReference type="SUPFAM" id="SSF101353">
    <property type="entry name" value="Putative anticodon-binding domain of alanyl-tRNA synthetase (AlaRS)"/>
    <property type="match status" value="1"/>
</dbReference>
<feature type="coiled-coil region" evidence="13">
    <location>
        <begin position="703"/>
        <end position="744"/>
    </location>
</feature>
<evidence type="ECO:0000256" key="2">
    <source>
        <dbReference type="ARBA" id="ARBA00008226"/>
    </source>
</evidence>
<dbReference type="FunFam" id="2.40.30.130:FF:000001">
    <property type="entry name" value="Alanine--tRNA ligase"/>
    <property type="match status" value="1"/>
</dbReference>
<keyword evidence="9 12" id="KW-0694">RNA-binding</keyword>
<dbReference type="GO" id="GO:0045892">
    <property type="term" value="P:negative regulation of DNA-templated transcription"/>
    <property type="evidence" value="ECO:0007669"/>
    <property type="project" value="TreeGrafter"/>
</dbReference>
<keyword evidence="3 12" id="KW-0820">tRNA-binding</keyword>
<evidence type="ECO:0000256" key="8">
    <source>
        <dbReference type="ARBA" id="ARBA00022840"/>
    </source>
</evidence>
<name>A0AAN1UAZ0_VIBVL</name>
<evidence type="ECO:0000256" key="4">
    <source>
        <dbReference type="ARBA" id="ARBA00022598"/>
    </source>
</evidence>
<gene>
    <name evidence="12" type="primary">alaS</name>
    <name evidence="16" type="ORF">FORC53_0488</name>
</gene>
<proteinExistence type="inferred from homology"/>
<dbReference type="InterPro" id="IPR018165">
    <property type="entry name" value="Ala-tRNA-synth_IIc_core"/>
</dbReference>
<dbReference type="PRINTS" id="PR00980">
    <property type="entry name" value="TRNASYNTHALA"/>
</dbReference>
<dbReference type="FunFam" id="3.30.930.10:FF:000004">
    <property type="entry name" value="Alanine--tRNA ligase"/>
    <property type="match status" value="1"/>
</dbReference>
<feature type="domain" description="Alanyl-transfer RNA synthetases family profile" evidence="15">
    <location>
        <begin position="3"/>
        <end position="708"/>
    </location>
</feature>
<dbReference type="InterPro" id="IPR050058">
    <property type="entry name" value="Ala-tRNA_ligase"/>
</dbReference>
<dbReference type="Gene3D" id="3.30.930.10">
    <property type="entry name" value="Bira Bifunctional Protein, Domain 2"/>
    <property type="match status" value="1"/>
</dbReference>
<evidence type="ECO:0000256" key="1">
    <source>
        <dbReference type="ARBA" id="ARBA00004496"/>
    </source>
</evidence>
<dbReference type="GO" id="GO:0002161">
    <property type="term" value="F:aminoacyl-tRNA deacylase activity"/>
    <property type="evidence" value="ECO:0007669"/>
    <property type="project" value="TreeGrafter"/>
</dbReference>
<keyword evidence="10 12" id="KW-0648">Protein biosynthesis</keyword>
<dbReference type="InterPro" id="IPR002318">
    <property type="entry name" value="Ala-tRNA-lgiase_IIc"/>
</dbReference>
<comment type="subcellular location">
    <subcellularLocation>
        <location evidence="1 12">Cytoplasm</location>
    </subcellularLocation>
</comment>
<dbReference type="FunFam" id="3.10.310.40:FF:000001">
    <property type="entry name" value="Alanine--tRNA ligase"/>
    <property type="match status" value="1"/>
</dbReference>
<dbReference type="GO" id="GO:0004813">
    <property type="term" value="F:alanine-tRNA ligase activity"/>
    <property type="evidence" value="ECO:0007669"/>
    <property type="project" value="UniProtKB-UniRule"/>
</dbReference>
<dbReference type="InterPro" id="IPR023033">
    <property type="entry name" value="Ala_tRNA_ligase_euk/bac"/>
</dbReference>
<dbReference type="Gene3D" id="2.40.30.130">
    <property type="match status" value="1"/>
</dbReference>
<feature type="binding site" evidence="12">
    <location>
        <position position="567"/>
    </location>
    <ligand>
        <name>Zn(2+)</name>
        <dbReference type="ChEBI" id="CHEBI:29105"/>
    </ligand>
</feature>
<evidence type="ECO:0000256" key="14">
    <source>
        <dbReference type="SAM" id="MobiDB-lite"/>
    </source>
</evidence>
<reference evidence="16 17" key="1">
    <citation type="submission" date="2017-01" db="EMBL/GenBank/DDBJ databases">
        <title>Complete Genome Sequence of Vibrio vulnificus FORC_053.</title>
        <authorList>
            <consortium name="Food-borne Pathogen Omics Research Center"/>
            <person name="Chung H.Y."/>
            <person name="Na E.J."/>
            <person name="Song J.S."/>
            <person name="Kim H."/>
            <person name="Lee J.-H."/>
            <person name="Ryu S."/>
            <person name="Choi S.H."/>
        </authorList>
    </citation>
    <scope>NUCLEOTIDE SEQUENCE [LARGE SCALE GENOMIC DNA]</scope>
    <source>
        <strain evidence="16 17">FORC_053</strain>
    </source>
</reference>
<comment type="similarity">
    <text evidence="2 12">Belongs to the class-II aminoacyl-tRNA synthetase family.</text>
</comment>
<evidence type="ECO:0000256" key="11">
    <source>
        <dbReference type="ARBA" id="ARBA00023146"/>
    </source>
</evidence>
<dbReference type="FunFam" id="3.30.54.20:FF:000001">
    <property type="entry name" value="Alanine--tRNA ligase"/>
    <property type="match status" value="1"/>
</dbReference>
<dbReference type="InterPro" id="IPR009000">
    <property type="entry name" value="Transl_B-barrel_sf"/>
</dbReference>
<feature type="region of interest" description="Disordered" evidence="14">
    <location>
        <begin position="824"/>
        <end position="843"/>
    </location>
</feature>
<comment type="catalytic activity">
    <reaction evidence="12">
        <text>tRNA(Ala) + L-alanine + ATP = L-alanyl-tRNA(Ala) + AMP + diphosphate</text>
        <dbReference type="Rhea" id="RHEA:12540"/>
        <dbReference type="Rhea" id="RHEA-COMP:9657"/>
        <dbReference type="Rhea" id="RHEA-COMP:9923"/>
        <dbReference type="ChEBI" id="CHEBI:30616"/>
        <dbReference type="ChEBI" id="CHEBI:33019"/>
        <dbReference type="ChEBI" id="CHEBI:57972"/>
        <dbReference type="ChEBI" id="CHEBI:78442"/>
        <dbReference type="ChEBI" id="CHEBI:78497"/>
        <dbReference type="ChEBI" id="CHEBI:456215"/>
        <dbReference type="EC" id="6.1.1.7"/>
    </reaction>
</comment>
<dbReference type="Gene3D" id="3.30.980.10">
    <property type="entry name" value="Threonyl-trna Synthetase, Chain A, domain 2"/>
    <property type="match status" value="1"/>
</dbReference>
<dbReference type="AlphaFoldDB" id="A0AAN1UAZ0"/>
<comment type="function">
    <text evidence="12">Catalyzes the attachment of alanine to tRNA(Ala) in a two-step reaction: alanine is first activated by ATP to form Ala-AMP and then transferred to the acceptor end of tRNA(Ala). Also edits incorrectly charged Ser-tRNA(Ala) and Gly-tRNA(Ala) via its editing domain.</text>
</comment>
<dbReference type="Pfam" id="PF02272">
    <property type="entry name" value="DHHA1"/>
    <property type="match status" value="1"/>
</dbReference>
<comment type="domain">
    <text evidence="12">Consists of three domains; the N-terminal catalytic domain, the editing domain and the C-terminal C-Ala domain. The editing domain removes incorrectly charged amino acids, while the C-Ala domain, along with tRNA(Ala), serves as a bridge to cooperatively bring together the editing and aminoacylation centers thus stimulating deacylation of misacylated tRNAs.</text>
</comment>
<evidence type="ECO:0000313" key="16">
    <source>
        <dbReference type="EMBL" id="AXX58827.1"/>
    </source>
</evidence>
<dbReference type="SMART" id="SM00863">
    <property type="entry name" value="tRNA_SAD"/>
    <property type="match status" value="1"/>
</dbReference>
<dbReference type="HAMAP" id="MF_00036_B">
    <property type="entry name" value="Ala_tRNA_synth_B"/>
    <property type="match status" value="1"/>
</dbReference>
<evidence type="ECO:0000259" key="15">
    <source>
        <dbReference type="PROSITE" id="PS50860"/>
    </source>
</evidence>
<sequence>MYMSTDEVRNAFLKFFESKGHQIVDSSSLVPHNDPTLLFTNAGMNQFKDCFLGAEKRAYTRATTAQRCVRAGGKHNDLENVGFTARHHTFFEMLGNFSFGDYFKEDAIAFAWEFLTETLKLPKDRLLVTVYETDDEAFDIWNQKVGVPADRIIRIGDKKGGKQYESDNFWTMGDTGPCGPCTEIFYDHGEHIWGGRPGTPEEDGDRFIEIWNNVFMQFNRHADGTMEPLPKPSVDTGMGIERISAIMQGVHSNYEIDVFQKLIKATAEIVGCEDLSNQSLRVIADHIRSCSFLIADGVMPSNEGRGYVLRRIIRRAVRHGNKLGAQGVFFHKLVGVLAEAMGSAADELKKQQAVVEKVLRIEEENFGRTLERGMVILNEALDALEGKELDGETVFKLYDTYGFPADLTNDVAREREFTIDEAGFEKAMEEQRQRAREAGQFGTDYNAKIKVDAQSEFCGYTSTQERSDVVALFVEGEETATLSAGDKAIVILQETPFYAESGGQCGDSGVLKTESGLFQVEDTQKLGNAIAHHGVLVEGVLAKGDQVTAIVDAERRAAISLNHSATHLLHAALRQVLGEHVAQKGSLVKAENLRFDFSHLEAVTAAELKEVERLVNAQIRRNHIIETNIMDIESAKQKGAMALFGEKYDDEVRVLSMGDFSTELCGGIHASNTGDIGLFKITSEGGIAAGIRRIEAVTGEAALEAIDAQARKFEEKLQDAANKAKSLEKEIQQLKDKLASQASANLIDQVKEIAGVKVLVAKLDGADNKALRGMVDELKNQMGSGIIMLGNVADDKVGLIAGVTQDLTSKVKAGELVNMVAQQVGGKGGGRPDMAQAGGTDSSALPSALASVDAWIAERL</sequence>
<dbReference type="SUPFAM" id="SSF50447">
    <property type="entry name" value="Translation proteins"/>
    <property type="match status" value="1"/>
</dbReference>
<accession>A0AAN1UAZ0</accession>
<keyword evidence="13" id="KW-0175">Coiled coil</keyword>
<dbReference type="GO" id="GO:0000049">
    <property type="term" value="F:tRNA binding"/>
    <property type="evidence" value="ECO:0007669"/>
    <property type="project" value="UniProtKB-KW"/>
</dbReference>
<organism evidence="16 17">
    <name type="scientific">Vibrio vulnificus</name>
    <dbReference type="NCBI Taxonomy" id="672"/>
    <lineage>
        <taxon>Bacteria</taxon>
        <taxon>Pseudomonadati</taxon>
        <taxon>Pseudomonadota</taxon>
        <taxon>Gammaproteobacteria</taxon>
        <taxon>Vibrionales</taxon>
        <taxon>Vibrionaceae</taxon>
        <taxon>Vibrio</taxon>
    </lineage>
</organism>
<dbReference type="GO" id="GO:0005524">
    <property type="term" value="F:ATP binding"/>
    <property type="evidence" value="ECO:0007669"/>
    <property type="project" value="UniProtKB-UniRule"/>
</dbReference>
<dbReference type="PANTHER" id="PTHR11777:SF9">
    <property type="entry name" value="ALANINE--TRNA LIGASE, CYTOPLASMIC"/>
    <property type="match status" value="1"/>
</dbReference>
<evidence type="ECO:0000256" key="5">
    <source>
        <dbReference type="ARBA" id="ARBA00022723"/>
    </source>
</evidence>
<dbReference type="PROSITE" id="PS50860">
    <property type="entry name" value="AA_TRNA_LIGASE_II_ALA"/>
    <property type="match status" value="1"/>
</dbReference>
<dbReference type="Gene3D" id="3.30.54.20">
    <property type="match status" value="1"/>
</dbReference>
<dbReference type="FunFam" id="3.30.980.10:FF:000004">
    <property type="entry name" value="Alanine--tRNA ligase, cytoplasmic"/>
    <property type="match status" value="1"/>
</dbReference>
<keyword evidence="8 12" id="KW-0067">ATP-binding</keyword>
<evidence type="ECO:0000256" key="7">
    <source>
        <dbReference type="ARBA" id="ARBA00022833"/>
    </source>
</evidence>
<dbReference type="InterPro" id="IPR012947">
    <property type="entry name" value="tRNA_SAD"/>
</dbReference>
<evidence type="ECO:0000256" key="12">
    <source>
        <dbReference type="HAMAP-Rule" id="MF_00036"/>
    </source>
</evidence>
<evidence type="ECO:0000256" key="6">
    <source>
        <dbReference type="ARBA" id="ARBA00022741"/>
    </source>
</evidence>
<dbReference type="GO" id="GO:0008270">
    <property type="term" value="F:zinc ion binding"/>
    <property type="evidence" value="ECO:0007669"/>
    <property type="project" value="UniProtKB-UniRule"/>
</dbReference>
<dbReference type="RefSeq" id="WP_118893293.1">
    <property type="nucleotide sequence ID" value="NZ_CP019290.1"/>
</dbReference>
<dbReference type="InterPro" id="IPR018163">
    <property type="entry name" value="Thr/Ala-tRNA-synth_IIc_edit"/>
</dbReference>
<dbReference type="InterPro" id="IPR018162">
    <property type="entry name" value="Ala-tRNA-ligase_IIc_anticod-bd"/>
</dbReference>
<keyword evidence="11 12" id="KW-0030">Aminoacyl-tRNA synthetase</keyword>
<feature type="binding site" evidence="12">
    <location>
        <position position="669"/>
    </location>
    <ligand>
        <name>Zn(2+)</name>
        <dbReference type="ChEBI" id="CHEBI:29105"/>
    </ligand>
</feature>
<dbReference type="CDD" id="cd00673">
    <property type="entry name" value="AlaRS_core"/>
    <property type="match status" value="1"/>
</dbReference>
<evidence type="ECO:0000313" key="17">
    <source>
        <dbReference type="Proteomes" id="UP000263418"/>
    </source>
</evidence>
<keyword evidence="4 12" id="KW-0436">Ligase</keyword>
<dbReference type="SUPFAM" id="SSF55186">
    <property type="entry name" value="ThrRS/AlaRS common domain"/>
    <property type="match status" value="1"/>
</dbReference>
<dbReference type="NCBIfam" id="TIGR00344">
    <property type="entry name" value="alaS"/>
    <property type="match status" value="1"/>
</dbReference>
<dbReference type="SUPFAM" id="SSF55681">
    <property type="entry name" value="Class II aaRS and biotin synthetases"/>
    <property type="match status" value="1"/>
</dbReference>
<keyword evidence="5 12" id="KW-0479">Metal-binding</keyword>
<evidence type="ECO:0000256" key="10">
    <source>
        <dbReference type="ARBA" id="ARBA00022917"/>
    </source>
</evidence>
<keyword evidence="6 12" id="KW-0547">Nucleotide-binding</keyword>
<feature type="binding site" evidence="12">
    <location>
        <position position="665"/>
    </location>
    <ligand>
        <name>Zn(2+)</name>
        <dbReference type="ChEBI" id="CHEBI:29105"/>
    </ligand>
</feature>
<dbReference type="PANTHER" id="PTHR11777">
    <property type="entry name" value="ALANYL-TRNA SYNTHETASE"/>
    <property type="match status" value="1"/>
</dbReference>
<dbReference type="EC" id="6.1.1.7" evidence="12"/>
<dbReference type="GO" id="GO:0005829">
    <property type="term" value="C:cytosol"/>
    <property type="evidence" value="ECO:0007669"/>
    <property type="project" value="TreeGrafter"/>
</dbReference>
<comment type="cofactor">
    <cofactor evidence="12">
        <name>Zn(2+)</name>
        <dbReference type="ChEBI" id="CHEBI:29105"/>
    </cofactor>
    <text evidence="12">Binds 1 zinc ion per subunit.</text>
</comment>
<dbReference type="InterPro" id="IPR045864">
    <property type="entry name" value="aa-tRNA-synth_II/BPL/LPL"/>
</dbReference>
<dbReference type="Pfam" id="PF01411">
    <property type="entry name" value="tRNA-synt_2c"/>
    <property type="match status" value="1"/>
</dbReference>
<dbReference type="Proteomes" id="UP000263418">
    <property type="component" value="Chromosome 1"/>
</dbReference>
<evidence type="ECO:0000256" key="13">
    <source>
        <dbReference type="SAM" id="Coils"/>
    </source>
</evidence>
<keyword evidence="7 12" id="KW-0862">Zinc</keyword>
<dbReference type="GO" id="GO:0006419">
    <property type="term" value="P:alanyl-tRNA aminoacylation"/>
    <property type="evidence" value="ECO:0007669"/>
    <property type="project" value="UniProtKB-UniRule"/>
</dbReference>
<dbReference type="Pfam" id="PF07973">
    <property type="entry name" value="tRNA_SAD"/>
    <property type="match status" value="1"/>
</dbReference>
<evidence type="ECO:0000256" key="9">
    <source>
        <dbReference type="ARBA" id="ARBA00022884"/>
    </source>
</evidence>
<evidence type="ECO:0000256" key="3">
    <source>
        <dbReference type="ARBA" id="ARBA00022555"/>
    </source>
</evidence>
<dbReference type="InterPro" id="IPR018164">
    <property type="entry name" value="Ala-tRNA-synth_IIc_N"/>
</dbReference>
<dbReference type="Gene3D" id="3.10.310.40">
    <property type="match status" value="1"/>
</dbReference>